<protein>
    <submittedName>
        <fullName evidence="1">Uncharacterized protein</fullName>
    </submittedName>
</protein>
<evidence type="ECO:0000313" key="2">
    <source>
        <dbReference type="Proteomes" id="UP000204231"/>
    </source>
</evidence>
<accession>A0A1C9EHN4</accession>
<proteinExistence type="predicted"/>
<reference evidence="1 2" key="1">
    <citation type="submission" date="2016-08" db="EMBL/GenBank/DDBJ databases">
        <authorList>
            <person name="Acevedo E."/>
            <person name="Azhar M."/>
            <person name="Golebiewska U.P."/>
            <person name="Grzywna D."/>
            <person name="Guardiola R."/>
            <person name="Jackson O."/>
            <person name="John N."/>
            <person name="Kanavatsas C."/>
            <person name="Khan S."/>
            <person name="Leong J."/>
            <person name="Mansilla E."/>
            <person name="Muladjanov Y."/>
            <person name="Nouel J."/>
            <person name="Oh S."/>
            <person name="Oppedisano M."/>
            <person name="Sajid A."/>
            <person name="Samper M."/>
            <person name="Ugbeva O."/>
            <person name="Delesalle V.A."/>
            <person name="Garlena R.A."/>
            <person name="Russell D.A."/>
            <person name="Pope W.H."/>
            <person name="Jacobs-Sera D."/>
            <person name="Hendrix R.W."/>
            <person name="Hatfull G.F."/>
        </authorList>
    </citation>
    <scope>NUCLEOTIDE SEQUENCE [LARGE SCALE GENOMIC DNA]</scope>
</reference>
<gene>
    <name evidence="1" type="ORF">SEA_TONENILI_270</name>
</gene>
<dbReference type="EMBL" id="KX752698">
    <property type="protein sequence ID" value="AON96988.1"/>
    <property type="molecule type" value="Genomic_DNA"/>
</dbReference>
<dbReference type="OrthoDB" id="14552at10239"/>
<dbReference type="KEGG" id="vg:29066669"/>
<sequence length="256" mass="27516">MSTLKYVGRAPDADFSVTHKKYVTNRYDAVRVDAAYINGKVAEVGASLVTPAYVAAQDAQRATKAAVDAADANYLPVTARGAAGGVVPIDEDGYVPSDMLPTLQTERKAFFKNVDTVLLSGNRVVTTVNAKEFQVAEMTIPDPGFPYIPLIFATIQGAAASAATTPLRHMGTNNYGQLSVLDDENTKYAWAVCGSRKTYDFYTALPFADPTVNPTSRPPVYGPLTLGLWIGLWSGTTFTFNSTGLQFYAICYPGIV</sequence>
<name>A0A1C9EHN4_9CAUD</name>
<evidence type="ECO:0000313" key="1">
    <source>
        <dbReference type="EMBL" id="AON96988.1"/>
    </source>
</evidence>
<dbReference type="Proteomes" id="UP000204231">
    <property type="component" value="Segment"/>
</dbReference>
<organism evidence="1 2">
    <name type="scientific">Mycobacterium phage Tonenili</name>
    <dbReference type="NCBI Taxonomy" id="1891703"/>
    <lineage>
        <taxon>Viruses</taxon>
        <taxon>Duplodnaviria</taxon>
        <taxon>Heunggongvirae</taxon>
        <taxon>Uroviricota</taxon>
        <taxon>Caudoviricetes</taxon>
        <taxon>Ceeclamvirinae</taxon>
        <taxon>Bixzunavirus</taxon>
        <taxon>Bixzunavirus tonenili</taxon>
    </lineage>
</organism>
<keyword evidence="2" id="KW-1185">Reference proteome</keyword>
<dbReference type="GeneID" id="29066669"/>
<dbReference type="RefSeq" id="YP_009288101.1">
    <property type="nucleotide sequence ID" value="NC_031080.1"/>
</dbReference>